<organism evidence="1 2">
    <name type="scientific">Orenia metallireducens</name>
    <dbReference type="NCBI Taxonomy" id="1413210"/>
    <lineage>
        <taxon>Bacteria</taxon>
        <taxon>Bacillati</taxon>
        <taxon>Bacillota</taxon>
        <taxon>Clostridia</taxon>
        <taxon>Halanaerobiales</taxon>
        <taxon>Halobacteroidaceae</taxon>
        <taxon>Orenia</taxon>
    </lineage>
</organism>
<sequence>MSERRRVVELLPYDLEWKEEFAKIKTMIDSYIGDLILRIEHVGSTSVEGLAAKPVIDIDVVIESYDIFPKIIECLEQEGYEHEGNLGVEGREVFKRRCDDGLMNYHLYVCPKDGKGYLEHIAFRDYLRENTKAREEYEVLKYKLAEAYRDDRDSYCNKKSEFVESILERTIYHQEKE</sequence>
<keyword evidence="1" id="KW-0808">Transferase</keyword>
<proteinExistence type="predicted"/>
<dbReference type="SUPFAM" id="SSF81301">
    <property type="entry name" value="Nucleotidyltransferase"/>
    <property type="match status" value="1"/>
</dbReference>
<name>A0A285HW10_9FIRM</name>
<dbReference type="PANTHER" id="PTHR34822">
    <property type="entry name" value="GRPB DOMAIN PROTEIN (AFU_ORTHOLOGUE AFUA_1G01530)"/>
    <property type="match status" value="1"/>
</dbReference>
<dbReference type="Pfam" id="PF04229">
    <property type="entry name" value="GrpB"/>
    <property type="match status" value="1"/>
</dbReference>
<dbReference type="GO" id="GO:0016740">
    <property type="term" value="F:transferase activity"/>
    <property type="evidence" value="ECO:0007669"/>
    <property type="project" value="UniProtKB-KW"/>
</dbReference>
<reference evidence="2" key="1">
    <citation type="submission" date="2017-09" db="EMBL/GenBank/DDBJ databases">
        <authorList>
            <person name="Varghese N."/>
            <person name="Submissions S."/>
        </authorList>
    </citation>
    <scope>NUCLEOTIDE SEQUENCE [LARGE SCALE GENOMIC DNA]</scope>
    <source>
        <strain evidence="2">MSL47</strain>
    </source>
</reference>
<dbReference type="InterPro" id="IPR043519">
    <property type="entry name" value="NT_sf"/>
</dbReference>
<accession>A0A285HW10</accession>
<dbReference type="PANTHER" id="PTHR34822:SF1">
    <property type="entry name" value="GRPB FAMILY PROTEIN"/>
    <property type="match status" value="1"/>
</dbReference>
<gene>
    <name evidence="1" type="ORF">SAMN06265827_12611</name>
</gene>
<evidence type="ECO:0000313" key="1">
    <source>
        <dbReference type="EMBL" id="SNY39874.1"/>
    </source>
</evidence>
<dbReference type="EMBL" id="OBDZ01000026">
    <property type="protein sequence ID" value="SNY39874.1"/>
    <property type="molecule type" value="Genomic_DNA"/>
</dbReference>
<dbReference type="Proteomes" id="UP000219573">
    <property type="component" value="Unassembled WGS sequence"/>
</dbReference>
<dbReference type="Gene3D" id="3.30.460.10">
    <property type="entry name" value="Beta Polymerase, domain 2"/>
    <property type="match status" value="1"/>
</dbReference>
<protein>
    <submittedName>
        <fullName evidence="1">GrpB domain, predicted nucleotidyltransferase, UPF0157 family</fullName>
    </submittedName>
</protein>
<dbReference type="AlphaFoldDB" id="A0A285HW10"/>
<evidence type="ECO:0000313" key="2">
    <source>
        <dbReference type="Proteomes" id="UP000219573"/>
    </source>
</evidence>
<dbReference type="OrthoDB" id="9799092at2"/>
<dbReference type="RefSeq" id="WP_097018923.1">
    <property type="nucleotide sequence ID" value="NZ_OBDZ01000026.1"/>
</dbReference>
<keyword evidence="2" id="KW-1185">Reference proteome</keyword>
<dbReference type="InterPro" id="IPR007344">
    <property type="entry name" value="GrpB/CoaE"/>
</dbReference>